<dbReference type="InterPro" id="IPR047263">
    <property type="entry name" value="HNL-like_cupin"/>
</dbReference>
<dbReference type="EMBL" id="QTJU01000001">
    <property type="protein sequence ID" value="RFM29580.1"/>
    <property type="molecule type" value="Genomic_DNA"/>
</dbReference>
<dbReference type="PANTHER" id="PTHR43698:SF1">
    <property type="entry name" value="BLL4564 PROTEIN"/>
    <property type="match status" value="1"/>
</dbReference>
<comment type="caution">
    <text evidence="3">The sequence shown here is derived from an EMBL/GenBank/DDBJ whole genome shotgun (WGS) entry which is preliminary data.</text>
</comment>
<dbReference type="Pfam" id="PF07883">
    <property type="entry name" value="Cupin_2"/>
    <property type="match status" value="1"/>
</dbReference>
<dbReference type="AlphaFoldDB" id="A0A3E1NNT6"/>
<dbReference type="Gene3D" id="2.60.120.10">
    <property type="entry name" value="Jelly Rolls"/>
    <property type="match status" value="1"/>
</dbReference>
<sequence>MKKTGLRIAAVLFAFLFQITLKAQPMNTKENQNTSGIFPKGEKATQNFTGTAWVKTLVANDDTLTTIISDVVFEPGARNYWHTHPAGQILICTDGVGYYQEKGKPIQTLHAGDVVKIQPGIEHWHGASPTSSFTHIAINVNTEKGVVNWLKPVTDDEYNSK</sequence>
<feature type="chain" id="PRO_5017616747" evidence="1">
    <location>
        <begin position="24"/>
        <end position="161"/>
    </location>
</feature>
<protein>
    <submittedName>
        <fullName evidence="3">Cupin domain-containing protein</fullName>
    </submittedName>
</protein>
<dbReference type="SUPFAM" id="SSF51182">
    <property type="entry name" value="RmlC-like cupins"/>
    <property type="match status" value="1"/>
</dbReference>
<dbReference type="Proteomes" id="UP000261284">
    <property type="component" value="Unassembled WGS sequence"/>
</dbReference>
<gene>
    <name evidence="3" type="ORF">DXN05_00930</name>
</gene>
<dbReference type="CDD" id="cd02233">
    <property type="entry name" value="cupin_HNL-like"/>
    <property type="match status" value="1"/>
</dbReference>
<evidence type="ECO:0000256" key="1">
    <source>
        <dbReference type="SAM" id="SignalP"/>
    </source>
</evidence>
<keyword evidence="1" id="KW-0732">Signal</keyword>
<accession>A0A3E1NNT6</accession>
<dbReference type="RefSeq" id="WP_116845337.1">
    <property type="nucleotide sequence ID" value="NZ_QTJU01000001.1"/>
</dbReference>
<feature type="signal peptide" evidence="1">
    <location>
        <begin position="1"/>
        <end position="23"/>
    </location>
</feature>
<feature type="domain" description="Cupin type-2" evidence="2">
    <location>
        <begin position="71"/>
        <end position="126"/>
    </location>
</feature>
<dbReference type="InterPro" id="IPR014710">
    <property type="entry name" value="RmlC-like_jellyroll"/>
</dbReference>
<dbReference type="InterPro" id="IPR011051">
    <property type="entry name" value="RmlC_Cupin_sf"/>
</dbReference>
<name>A0A3E1NNT6_9BACT</name>
<dbReference type="InterPro" id="IPR013096">
    <property type="entry name" value="Cupin_2"/>
</dbReference>
<reference evidence="3 4" key="1">
    <citation type="submission" date="2018-08" db="EMBL/GenBank/DDBJ databases">
        <title>Chitinophagaceae sp. K23C18032701, a novel bacterium isolated from forest soil.</title>
        <authorList>
            <person name="Wang C."/>
        </authorList>
    </citation>
    <scope>NUCLEOTIDE SEQUENCE [LARGE SCALE GENOMIC DNA]</scope>
    <source>
        <strain evidence="3 4">K23C18032701</strain>
    </source>
</reference>
<dbReference type="OrthoDB" id="9802489at2"/>
<evidence type="ECO:0000313" key="4">
    <source>
        <dbReference type="Proteomes" id="UP000261284"/>
    </source>
</evidence>
<organism evidence="3 4">
    <name type="scientific">Deminuibacter soli</name>
    <dbReference type="NCBI Taxonomy" id="2291815"/>
    <lineage>
        <taxon>Bacteria</taxon>
        <taxon>Pseudomonadati</taxon>
        <taxon>Bacteroidota</taxon>
        <taxon>Chitinophagia</taxon>
        <taxon>Chitinophagales</taxon>
        <taxon>Chitinophagaceae</taxon>
        <taxon>Deminuibacter</taxon>
    </lineage>
</organism>
<keyword evidence="4" id="KW-1185">Reference proteome</keyword>
<evidence type="ECO:0000259" key="2">
    <source>
        <dbReference type="Pfam" id="PF07883"/>
    </source>
</evidence>
<dbReference type="PANTHER" id="PTHR43698">
    <property type="entry name" value="RIBD C-TERMINAL DOMAIN CONTAINING PROTEIN"/>
    <property type="match status" value="1"/>
</dbReference>
<proteinExistence type="predicted"/>
<evidence type="ECO:0000313" key="3">
    <source>
        <dbReference type="EMBL" id="RFM29580.1"/>
    </source>
</evidence>